<dbReference type="GO" id="GO:0004749">
    <property type="term" value="F:ribose phosphate diphosphokinase activity"/>
    <property type="evidence" value="ECO:0007669"/>
    <property type="project" value="UniProtKB-EC"/>
</dbReference>
<dbReference type="EMBL" id="JAIMJA010000045">
    <property type="protein sequence ID" value="MCE2597352.1"/>
    <property type="molecule type" value="Genomic_DNA"/>
</dbReference>
<comment type="caution">
    <text evidence="5">The sequence shown here is derived from an EMBL/GenBank/DDBJ whole genome shotgun (WGS) entry which is preliminary data.</text>
</comment>
<dbReference type="SUPFAM" id="SSF53271">
    <property type="entry name" value="PRTase-like"/>
    <property type="match status" value="1"/>
</dbReference>
<sequence>MHIKAFQIGQQQATELQFDSFTFNGGEEHVRITNVVEQVSHIEITTRLNNSAAFMQLAVTVDALQRQYGNQVALELVAPYFPYARQDRVCNEGEALGVAVMAKLINALNFQKVTIWDAHSDVTPALINNVVNLPQAVLLARHQGLVDQLKAGELTLIAPDAGAAKKVHNLAKYFGGGIAVVQAEKVRDVATGEITHTAIFGDITNKDVLITDDICDGGRTFIELAKVLKQQGAKRVSLFVTHGIFANGLAVFDGLIDAIYTSESFPAPELSGAIELHIA</sequence>
<feature type="domain" description="Ribose-phosphate pyrophosphokinase N-terminal" evidence="4">
    <location>
        <begin position="19"/>
        <end position="107"/>
    </location>
</feature>
<dbReference type="PANTHER" id="PTHR10210:SF41">
    <property type="entry name" value="RIBOSE-PHOSPHATE PYROPHOSPHOKINASE 1, CHLOROPLASTIC"/>
    <property type="match status" value="1"/>
</dbReference>
<dbReference type="InterPro" id="IPR029057">
    <property type="entry name" value="PRTase-like"/>
</dbReference>
<reference evidence="5 6" key="1">
    <citation type="journal article" date="2022" name="Environ. Microbiol. Rep.">
        <title>Eco-phylogenetic analyses reveal divergent evolution of vitamin B12 metabolism in the marine bacterial family 'Psychromonadaceae'.</title>
        <authorList>
            <person name="Jin X."/>
            <person name="Yang Y."/>
            <person name="Cao H."/>
            <person name="Gao B."/>
            <person name="Zhao Z."/>
        </authorList>
    </citation>
    <scope>NUCLEOTIDE SEQUENCE [LARGE SCALE GENOMIC DNA]</scope>
    <source>
        <strain evidence="5 6">MKS20</strain>
    </source>
</reference>
<dbReference type="SMART" id="SM01400">
    <property type="entry name" value="Pribosyltran_N"/>
    <property type="match status" value="1"/>
</dbReference>
<dbReference type="CDD" id="cd06223">
    <property type="entry name" value="PRTases_typeI"/>
    <property type="match status" value="1"/>
</dbReference>
<accession>A0ABS8WE68</accession>
<keyword evidence="6" id="KW-1185">Reference proteome</keyword>
<organism evidence="5 6">
    <name type="scientific">Motilimonas cestriensis</name>
    <dbReference type="NCBI Taxonomy" id="2742685"/>
    <lineage>
        <taxon>Bacteria</taxon>
        <taxon>Pseudomonadati</taxon>
        <taxon>Pseudomonadota</taxon>
        <taxon>Gammaproteobacteria</taxon>
        <taxon>Alteromonadales</taxon>
        <taxon>Alteromonadales genera incertae sedis</taxon>
        <taxon>Motilimonas</taxon>
    </lineage>
</organism>
<comment type="similarity">
    <text evidence="2">Belongs to the ribose-phosphate pyrophosphokinase family.</text>
</comment>
<evidence type="ECO:0000313" key="6">
    <source>
        <dbReference type="Proteomes" id="UP001201273"/>
    </source>
</evidence>
<evidence type="ECO:0000259" key="3">
    <source>
        <dbReference type="Pfam" id="PF00156"/>
    </source>
</evidence>
<evidence type="ECO:0000256" key="2">
    <source>
        <dbReference type="RuleBase" id="RU004324"/>
    </source>
</evidence>
<dbReference type="PANTHER" id="PTHR10210">
    <property type="entry name" value="RIBOSE-PHOSPHATE DIPHOSPHOKINASE FAMILY MEMBER"/>
    <property type="match status" value="1"/>
</dbReference>
<dbReference type="Pfam" id="PF13793">
    <property type="entry name" value="Pribosyltran_N"/>
    <property type="match status" value="1"/>
</dbReference>
<dbReference type="Proteomes" id="UP001201273">
    <property type="component" value="Unassembled WGS sequence"/>
</dbReference>
<dbReference type="Pfam" id="PF00156">
    <property type="entry name" value="Pribosyltran"/>
    <property type="match status" value="1"/>
</dbReference>
<keyword evidence="5" id="KW-0808">Transferase</keyword>
<dbReference type="Gene3D" id="3.40.50.2020">
    <property type="match status" value="2"/>
</dbReference>
<proteinExistence type="inferred from homology"/>
<name>A0ABS8WE68_9GAMM</name>
<dbReference type="InterPro" id="IPR000836">
    <property type="entry name" value="PRTase_dom"/>
</dbReference>
<dbReference type="InterPro" id="IPR005946">
    <property type="entry name" value="Rib-P_diPkinase"/>
</dbReference>
<evidence type="ECO:0000259" key="4">
    <source>
        <dbReference type="Pfam" id="PF13793"/>
    </source>
</evidence>
<gene>
    <name evidence="5" type="primary">prs</name>
    <name evidence="5" type="ORF">K6Y31_21505</name>
</gene>
<dbReference type="EC" id="2.7.6.1" evidence="5"/>
<protein>
    <submittedName>
        <fullName evidence="5">Ribose-phosphate diphosphokinase</fullName>
        <ecNumber evidence="5">2.7.6.1</ecNumber>
    </submittedName>
</protein>
<keyword evidence="1 2" id="KW-0545">Nucleotide biosynthesis</keyword>
<dbReference type="RefSeq" id="WP_233055090.1">
    <property type="nucleotide sequence ID" value="NZ_JAIMJA010000045.1"/>
</dbReference>
<feature type="domain" description="Phosphoribosyltransferase" evidence="3">
    <location>
        <begin position="146"/>
        <end position="241"/>
    </location>
</feature>
<dbReference type="NCBIfam" id="TIGR01251">
    <property type="entry name" value="ribP_PPkin"/>
    <property type="match status" value="1"/>
</dbReference>
<evidence type="ECO:0000256" key="1">
    <source>
        <dbReference type="ARBA" id="ARBA00022727"/>
    </source>
</evidence>
<dbReference type="InterPro" id="IPR029099">
    <property type="entry name" value="Pribosyltran_N"/>
</dbReference>
<evidence type="ECO:0000313" key="5">
    <source>
        <dbReference type="EMBL" id="MCE2597352.1"/>
    </source>
</evidence>